<reference evidence="5" key="1">
    <citation type="submission" date="2022-02" db="EMBL/GenBank/DDBJ databases">
        <title>Polaribacter sp. MSW13, isolated from seawater.</title>
        <authorList>
            <person name="Kristyanto S."/>
            <person name="Jung J."/>
            <person name="Jeon C.O."/>
        </authorList>
    </citation>
    <scope>NUCLEOTIDE SEQUENCE</scope>
    <source>
        <strain evidence="5">MSW13</strain>
    </source>
</reference>
<name>A0A9X1VLD1_9FLAO</name>
<evidence type="ECO:0000256" key="1">
    <source>
        <dbReference type="ARBA" id="ARBA00006739"/>
    </source>
</evidence>
<dbReference type="RefSeq" id="WP_242177738.1">
    <property type="nucleotide sequence ID" value="NZ_JAKQYM010000003.1"/>
</dbReference>
<evidence type="ECO:0000259" key="4">
    <source>
        <dbReference type="Pfam" id="PF00535"/>
    </source>
</evidence>
<dbReference type="SUPFAM" id="SSF53448">
    <property type="entry name" value="Nucleotide-diphospho-sugar transferases"/>
    <property type="match status" value="1"/>
</dbReference>
<dbReference type="Proteomes" id="UP001139369">
    <property type="component" value="Unassembled WGS sequence"/>
</dbReference>
<accession>A0A9X1VLD1</accession>
<keyword evidence="3" id="KW-0808">Transferase</keyword>
<dbReference type="PANTHER" id="PTHR43179">
    <property type="entry name" value="RHAMNOSYLTRANSFERASE WBBL"/>
    <property type="match status" value="1"/>
</dbReference>
<comment type="similarity">
    <text evidence="1">Belongs to the glycosyltransferase 2 family.</text>
</comment>
<keyword evidence="2" id="KW-0328">Glycosyltransferase</keyword>
<dbReference type="PANTHER" id="PTHR43179:SF12">
    <property type="entry name" value="GALACTOFURANOSYLTRANSFERASE GLFT2"/>
    <property type="match status" value="1"/>
</dbReference>
<sequence length="268" mass="30848">MKQKELSIVIVNYNGESYLEDCINSIYKYCSSIDFEIVIVDNKSTDNSVALLKNQYPEINLIESKDNLGFAGGNNLAVKKSLGENILLLNNDTILLQDISPAVKELKKKKTGIVGIKMLNAKKEYLTSVGKFPNALSLLKFSWLEDKRQEFLIGDFSKERYLVDWVTGAFLLTTKKIWNQVKGLDEDYFMYVEDVDFCKKVSKLNYSVVFLPTLSYIHFVGFNKTREIKLIKGYNLYSSKHFNFVNSILAKICLKINYVYKKRVKNIC</sequence>
<dbReference type="InterPro" id="IPR029044">
    <property type="entry name" value="Nucleotide-diphossugar_trans"/>
</dbReference>
<dbReference type="EMBL" id="JAKQYM010000003">
    <property type="protein sequence ID" value="MCI2228619.1"/>
    <property type="molecule type" value="Genomic_DNA"/>
</dbReference>
<evidence type="ECO:0000313" key="6">
    <source>
        <dbReference type="Proteomes" id="UP001139369"/>
    </source>
</evidence>
<feature type="domain" description="Glycosyltransferase 2-like" evidence="4">
    <location>
        <begin position="7"/>
        <end position="118"/>
    </location>
</feature>
<evidence type="ECO:0000256" key="3">
    <source>
        <dbReference type="ARBA" id="ARBA00022679"/>
    </source>
</evidence>
<dbReference type="CDD" id="cd04186">
    <property type="entry name" value="GT_2_like_c"/>
    <property type="match status" value="1"/>
</dbReference>
<dbReference type="GO" id="GO:0016757">
    <property type="term" value="F:glycosyltransferase activity"/>
    <property type="evidence" value="ECO:0007669"/>
    <property type="project" value="UniProtKB-KW"/>
</dbReference>
<evidence type="ECO:0000256" key="2">
    <source>
        <dbReference type="ARBA" id="ARBA00022676"/>
    </source>
</evidence>
<proteinExistence type="inferred from homology"/>
<evidence type="ECO:0000313" key="5">
    <source>
        <dbReference type="EMBL" id="MCI2228619.1"/>
    </source>
</evidence>
<protein>
    <submittedName>
        <fullName evidence="5">Glycosyltransferase family 2 protein</fullName>
    </submittedName>
</protein>
<dbReference type="Gene3D" id="3.90.550.10">
    <property type="entry name" value="Spore Coat Polysaccharide Biosynthesis Protein SpsA, Chain A"/>
    <property type="match status" value="1"/>
</dbReference>
<gene>
    <name evidence="5" type="ORF">MC378_05525</name>
</gene>
<comment type="caution">
    <text evidence="5">The sequence shown here is derived from an EMBL/GenBank/DDBJ whole genome shotgun (WGS) entry which is preliminary data.</text>
</comment>
<organism evidence="5 6">
    <name type="scientific">Polaribacter marinus</name>
    <dbReference type="NCBI Taxonomy" id="2916838"/>
    <lineage>
        <taxon>Bacteria</taxon>
        <taxon>Pseudomonadati</taxon>
        <taxon>Bacteroidota</taxon>
        <taxon>Flavobacteriia</taxon>
        <taxon>Flavobacteriales</taxon>
        <taxon>Flavobacteriaceae</taxon>
    </lineage>
</organism>
<dbReference type="Pfam" id="PF00535">
    <property type="entry name" value="Glycos_transf_2"/>
    <property type="match status" value="1"/>
</dbReference>
<dbReference type="AlphaFoldDB" id="A0A9X1VLD1"/>
<keyword evidence="6" id="KW-1185">Reference proteome</keyword>
<dbReference type="InterPro" id="IPR001173">
    <property type="entry name" value="Glyco_trans_2-like"/>
</dbReference>